<organism evidence="10 11">
    <name type="scientific">Pseudoclavibacter chungangensis</name>
    <dbReference type="NCBI Taxonomy" id="587635"/>
    <lineage>
        <taxon>Bacteria</taxon>
        <taxon>Bacillati</taxon>
        <taxon>Actinomycetota</taxon>
        <taxon>Actinomycetes</taxon>
        <taxon>Micrococcales</taxon>
        <taxon>Microbacteriaceae</taxon>
        <taxon>Pseudoclavibacter</taxon>
    </lineage>
</organism>
<keyword evidence="4" id="KW-1003">Cell membrane</keyword>
<proteinExistence type="inferred from homology"/>
<feature type="compositionally biased region" description="Polar residues" evidence="8">
    <location>
        <begin position="1"/>
        <end position="16"/>
    </location>
</feature>
<name>A0A7J5BUE5_9MICO</name>
<evidence type="ECO:0000313" key="10">
    <source>
        <dbReference type="EMBL" id="KAB1657932.1"/>
    </source>
</evidence>
<feature type="compositionally biased region" description="Basic and acidic residues" evidence="8">
    <location>
        <begin position="387"/>
        <end position="419"/>
    </location>
</feature>
<keyword evidence="6 9" id="KW-1133">Transmembrane helix</keyword>
<keyword evidence="3" id="KW-0813">Transport</keyword>
<evidence type="ECO:0000313" key="11">
    <source>
        <dbReference type="Proteomes" id="UP000467240"/>
    </source>
</evidence>
<feature type="transmembrane region" description="Helical" evidence="9">
    <location>
        <begin position="97"/>
        <end position="119"/>
    </location>
</feature>
<keyword evidence="5 9" id="KW-0812">Transmembrane</keyword>
<evidence type="ECO:0000256" key="3">
    <source>
        <dbReference type="ARBA" id="ARBA00022448"/>
    </source>
</evidence>
<evidence type="ECO:0000256" key="5">
    <source>
        <dbReference type="ARBA" id="ARBA00022692"/>
    </source>
</evidence>
<evidence type="ECO:0000256" key="6">
    <source>
        <dbReference type="ARBA" id="ARBA00022989"/>
    </source>
</evidence>
<evidence type="ECO:0000256" key="8">
    <source>
        <dbReference type="SAM" id="MobiDB-lite"/>
    </source>
</evidence>
<dbReference type="InterPro" id="IPR002549">
    <property type="entry name" value="AI-2E-like"/>
</dbReference>
<dbReference type="GO" id="GO:0055085">
    <property type="term" value="P:transmembrane transport"/>
    <property type="evidence" value="ECO:0007669"/>
    <property type="project" value="TreeGrafter"/>
</dbReference>
<reference evidence="10 11" key="1">
    <citation type="submission" date="2019-09" db="EMBL/GenBank/DDBJ databases">
        <title>Phylogeny of genus Pseudoclavibacter and closely related genus.</title>
        <authorList>
            <person name="Li Y."/>
        </authorList>
    </citation>
    <scope>NUCLEOTIDE SEQUENCE [LARGE SCALE GENOMIC DNA]</scope>
    <source>
        <strain evidence="10 11">DSM 23821</strain>
    </source>
</reference>
<dbReference type="PANTHER" id="PTHR21716">
    <property type="entry name" value="TRANSMEMBRANE PROTEIN"/>
    <property type="match status" value="1"/>
</dbReference>
<keyword evidence="7 9" id="KW-0472">Membrane</keyword>
<dbReference type="PANTHER" id="PTHR21716:SF53">
    <property type="entry name" value="PERMEASE PERM-RELATED"/>
    <property type="match status" value="1"/>
</dbReference>
<accession>A0A7J5BUE5</accession>
<feature type="transmembrane region" description="Helical" evidence="9">
    <location>
        <begin position="184"/>
        <end position="204"/>
    </location>
</feature>
<evidence type="ECO:0000256" key="7">
    <source>
        <dbReference type="ARBA" id="ARBA00023136"/>
    </source>
</evidence>
<protein>
    <submittedName>
        <fullName evidence="10">AI-2E family transporter</fullName>
    </submittedName>
</protein>
<evidence type="ECO:0000256" key="4">
    <source>
        <dbReference type="ARBA" id="ARBA00022475"/>
    </source>
</evidence>
<dbReference type="OrthoDB" id="9784366at2"/>
<comment type="subcellular location">
    <subcellularLocation>
        <location evidence="1">Cell membrane</location>
        <topology evidence="1">Multi-pass membrane protein</topology>
    </subcellularLocation>
</comment>
<dbReference type="Proteomes" id="UP000467240">
    <property type="component" value="Unassembled WGS sequence"/>
</dbReference>
<dbReference type="RefSeq" id="WP_158040090.1">
    <property type="nucleotide sequence ID" value="NZ_JACCFV010000001.1"/>
</dbReference>
<feature type="transmembrane region" description="Helical" evidence="9">
    <location>
        <begin position="265"/>
        <end position="286"/>
    </location>
</feature>
<gene>
    <name evidence="10" type="ORF">F8O01_06555</name>
</gene>
<feature type="transmembrane region" description="Helical" evidence="9">
    <location>
        <begin position="293"/>
        <end position="317"/>
    </location>
</feature>
<dbReference type="EMBL" id="WBJZ01000007">
    <property type="protein sequence ID" value="KAB1657932.1"/>
    <property type="molecule type" value="Genomic_DNA"/>
</dbReference>
<dbReference type="GO" id="GO:0005886">
    <property type="term" value="C:plasma membrane"/>
    <property type="evidence" value="ECO:0007669"/>
    <property type="project" value="UniProtKB-SubCell"/>
</dbReference>
<evidence type="ECO:0000256" key="2">
    <source>
        <dbReference type="ARBA" id="ARBA00009773"/>
    </source>
</evidence>
<feature type="transmembrane region" description="Helical" evidence="9">
    <location>
        <begin position="337"/>
        <end position="362"/>
    </location>
</feature>
<feature type="transmembrane region" description="Helical" evidence="9">
    <location>
        <begin position="67"/>
        <end position="85"/>
    </location>
</feature>
<feature type="transmembrane region" description="Helical" evidence="9">
    <location>
        <begin position="239"/>
        <end position="259"/>
    </location>
</feature>
<comment type="similarity">
    <text evidence="2">Belongs to the autoinducer-2 exporter (AI-2E) (TC 2.A.86) family.</text>
</comment>
<evidence type="ECO:0000256" key="9">
    <source>
        <dbReference type="SAM" id="Phobius"/>
    </source>
</evidence>
<comment type="caution">
    <text evidence="10">The sequence shown here is derived from an EMBL/GenBank/DDBJ whole genome shotgun (WGS) entry which is preliminary data.</text>
</comment>
<feature type="region of interest" description="Disordered" evidence="8">
    <location>
        <begin position="1"/>
        <end position="26"/>
    </location>
</feature>
<sequence>MTTSTPDGARTGSTRASHPDDGIGPSTGEAALVPRGMRIAGAYSWRFVAIVLALVPIGWLIAQAKIIVIPVLVAALLASLLSPLMKWLMHRARFPKWAALVVTLLVLFTAVSVLIYLVITQFASGLRFDVDAIQTQYQDFLALLENSWLHVTQEQITQATSQAISWFQSNVTNLLSSAVSAGSTAVAIATGALVTLFTLIFYLLDGRVIWLFIVTLFPRAARAAVDGAGLRGWESIGHYVRVQIVVALINAVGIGIGAAVLQVPFAIPIAIIVFLASFVPFVGAFASGTLAVVIALGANGLVNALIMLVIVVGVMQLESHVLQPLIMGNAVKVHPLGVLLAVSAGSIFGGIAGAVFAVPLVASAKVVVQYIASGEWHGLPDPTKVGRPPEPKPNRIVARVRETRGTDRKADPRHDEHDS</sequence>
<keyword evidence="11" id="KW-1185">Reference proteome</keyword>
<dbReference type="Pfam" id="PF01594">
    <property type="entry name" value="AI-2E_transport"/>
    <property type="match status" value="1"/>
</dbReference>
<feature type="region of interest" description="Disordered" evidence="8">
    <location>
        <begin position="380"/>
        <end position="419"/>
    </location>
</feature>
<dbReference type="AlphaFoldDB" id="A0A7J5BUE5"/>
<feature type="transmembrane region" description="Helical" evidence="9">
    <location>
        <begin position="43"/>
        <end position="61"/>
    </location>
</feature>
<evidence type="ECO:0000256" key="1">
    <source>
        <dbReference type="ARBA" id="ARBA00004651"/>
    </source>
</evidence>